<dbReference type="NCBIfam" id="NF003802">
    <property type="entry name" value="PRK05388.1"/>
    <property type="match status" value="1"/>
</dbReference>
<proteinExistence type="inferred from homology"/>
<feature type="binding site" evidence="9">
    <location>
        <position position="405"/>
    </location>
    <ligand>
        <name>substrate</name>
    </ligand>
</feature>
<sequence length="405" mass="42760">MTMHLETLPTDLPPLRSFRLGALDAGLYAHFGKPTRPDLTLIASEADCAAAAVFTTNLVKAAPVLLDQAHLAAEPSAIRAVLINTASANACTGERGLANAAQCAAWTAEALGCRKEQVLVMSTGVIGTHLPMSRMQAGIQQLAEQLSDAPEAWQAAARAIMTTDTKPKLAYGTFGSAALIGIAKGAGMIAPNMATMLSVIATDAYIAPDLLQAMLRRAVDRSFNCIVVDGDMSTNDTVLVMANGVSGVTVDEQNGARFEAMLTELCTQLAQAIVRDGEGVTKFITLHITGARSVAEARQIGNVIATSALVKTAFYGGDPNWGRILAAAGRAGVPLDPARLSLWYNDFQLVADGAPLNYDEARAKLHAQQRELSVRLDLGLGGAEATLWTCDLSHDYVSINGHYRT</sequence>
<dbReference type="InterPro" id="IPR002813">
    <property type="entry name" value="Arg_biosynth_ArgJ"/>
</dbReference>
<keyword evidence="9" id="KW-0511">Multifunctional enzyme</keyword>
<feature type="chain" id="PRO_5023209482" description="Arginine biosynthesis bifunctional protein ArgJ beta chain" evidence="9">
    <location>
        <begin position="195"/>
        <end position="405"/>
    </location>
</feature>
<dbReference type="GO" id="GO:0005737">
    <property type="term" value="C:cytoplasm"/>
    <property type="evidence" value="ECO:0007669"/>
    <property type="project" value="UniProtKB-SubCell"/>
</dbReference>
<keyword evidence="7 9" id="KW-0012">Acyltransferase</keyword>
<dbReference type="EC" id="2.3.1.35" evidence="9"/>
<comment type="subcellular location">
    <subcellularLocation>
        <location evidence="9">Cytoplasm</location>
    </subcellularLocation>
</comment>
<keyword evidence="4 9" id="KW-0028">Amino-acid biosynthesis</keyword>
<protein>
    <recommendedName>
        <fullName evidence="9">Arginine biosynthesis bifunctional protein ArgJ</fullName>
    </recommendedName>
    <domain>
        <recommendedName>
            <fullName evidence="9">Glutamate N-acetyltransferase</fullName>
            <ecNumber evidence="9">2.3.1.35</ecNumber>
        </recommendedName>
        <alternativeName>
            <fullName evidence="9">Ornithine acetyltransferase</fullName>
            <shortName evidence="9">OATase</shortName>
        </alternativeName>
        <alternativeName>
            <fullName evidence="9">Ornithine transacetylase</fullName>
        </alternativeName>
    </domain>
    <domain>
        <recommendedName>
            <fullName evidence="9">Amino-acid acetyltransferase</fullName>
            <ecNumber evidence="9">2.3.1.1</ecNumber>
        </recommendedName>
        <alternativeName>
            <fullName evidence="9">N-acetylglutamate synthase</fullName>
            <shortName evidence="9">AGSase</shortName>
        </alternativeName>
    </domain>
    <component>
        <recommendedName>
            <fullName evidence="9">Arginine biosynthesis bifunctional protein ArgJ alpha chain</fullName>
        </recommendedName>
    </component>
    <component>
        <recommendedName>
            <fullName evidence="9">Arginine biosynthesis bifunctional protein ArgJ beta chain</fullName>
        </recommendedName>
    </component>
</protein>
<comment type="similarity">
    <text evidence="1 9">Belongs to the ArgJ family.</text>
</comment>
<organism evidence="10 11">
    <name type="scientific">Candidatus Thermofonsia Clade 1 bacterium</name>
    <dbReference type="NCBI Taxonomy" id="2364210"/>
    <lineage>
        <taxon>Bacteria</taxon>
        <taxon>Bacillati</taxon>
        <taxon>Chloroflexota</taxon>
        <taxon>Candidatus Thermofontia</taxon>
        <taxon>Candidatus Thermofonsia Clade 1</taxon>
    </lineage>
</organism>
<feature type="binding site" evidence="9">
    <location>
        <position position="162"/>
    </location>
    <ligand>
        <name>substrate</name>
    </ligand>
</feature>
<feature type="binding site" evidence="9">
    <location>
        <position position="278"/>
    </location>
    <ligand>
        <name>substrate</name>
    </ligand>
</feature>
<keyword evidence="9" id="KW-0963">Cytoplasm</keyword>
<comment type="pathway">
    <text evidence="9">Amino-acid biosynthesis; L-arginine biosynthesis; N(2)-acetyl-L-ornithine from L-glutamate: step 1/4.</text>
</comment>
<evidence type="ECO:0000256" key="4">
    <source>
        <dbReference type="ARBA" id="ARBA00022605"/>
    </source>
</evidence>
<dbReference type="EC" id="2.3.1.1" evidence="9"/>
<evidence type="ECO:0000256" key="3">
    <source>
        <dbReference type="ARBA" id="ARBA00022571"/>
    </source>
</evidence>
<evidence type="ECO:0000256" key="5">
    <source>
        <dbReference type="ARBA" id="ARBA00022679"/>
    </source>
</evidence>
<comment type="function">
    <text evidence="9">Catalyzes two activities which are involved in the cyclic version of arginine biosynthesis: the synthesis of N-acetylglutamate from glutamate and acetyl-CoA as the acetyl donor, and of ornithine by transacetylation between N(2)-acetylornithine and glutamate.</text>
</comment>
<name>A0A2M8P3E0_9CHLR</name>
<evidence type="ECO:0000256" key="9">
    <source>
        <dbReference type="HAMAP-Rule" id="MF_01106"/>
    </source>
</evidence>
<dbReference type="HAMAP" id="MF_01106">
    <property type="entry name" value="ArgJ"/>
    <property type="match status" value="1"/>
</dbReference>
<dbReference type="AlphaFoldDB" id="A0A2M8P3E0"/>
<dbReference type="GO" id="GO:0004358">
    <property type="term" value="F:L-glutamate N-acetyltransferase activity, acting on acetyl-L-ornithine as donor"/>
    <property type="evidence" value="ECO:0007669"/>
    <property type="project" value="UniProtKB-UniRule"/>
</dbReference>
<comment type="catalytic activity">
    <reaction evidence="8 9">
        <text>N(2)-acetyl-L-ornithine + L-glutamate = N-acetyl-L-glutamate + L-ornithine</text>
        <dbReference type="Rhea" id="RHEA:15349"/>
        <dbReference type="ChEBI" id="CHEBI:29985"/>
        <dbReference type="ChEBI" id="CHEBI:44337"/>
        <dbReference type="ChEBI" id="CHEBI:46911"/>
        <dbReference type="ChEBI" id="CHEBI:57805"/>
        <dbReference type="EC" id="2.3.1.35"/>
    </reaction>
</comment>
<evidence type="ECO:0000256" key="6">
    <source>
        <dbReference type="ARBA" id="ARBA00022813"/>
    </source>
</evidence>
<keyword evidence="3 9" id="KW-0055">Arginine biosynthesis</keyword>
<feature type="chain" id="PRO_5023209481" description="Arginine biosynthesis bifunctional protein ArgJ alpha chain" evidence="9">
    <location>
        <begin position="1"/>
        <end position="194"/>
    </location>
</feature>
<dbReference type="Gene3D" id="3.60.70.12">
    <property type="entry name" value="L-amino peptidase D-ALA esterase/amidase"/>
    <property type="match status" value="1"/>
</dbReference>
<dbReference type="EMBL" id="PGTK01000001">
    <property type="protein sequence ID" value="PJF32065.1"/>
    <property type="molecule type" value="Genomic_DNA"/>
</dbReference>
<dbReference type="Gene3D" id="3.10.20.340">
    <property type="entry name" value="ArgJ beta chain, C-terminal domain"/>
    <property type="match status" value="1"/>
</dbReference>
<dbReference type="NCBIfam" id="TIGR00120">
    <property type="entry name" value="ArgJ"/>
    <property type="match status" value="1"/>
</dbReference>
<dbReference type="UniPathway" id="UPA00068">
    <property type="reaction ID" value="UER00106"/>
</dbReference>
<evidence type="ECO:0000256" key="7">
    <source>
        <dbReference type="ARBA" id="ARBA00023315"/>
    </source>
</evidence>
<feature type="active site" description="Nucleophile" evidence="9">
    <location>
        <position position="195"/>
    </location>
</feature>
<keyword evidence="6 9" id="KW-0068">Autocatalytic cleavage</keyword>
<dbReference type="GO" id="GO:0006592">
    <property type="term" value="P:ornithine biosynthetic process"/>
    <property type="evidence" value="ECO:0007669"/>
    <property type="project" value="TreeGrafter"/>
</dbReference>
<evidence type="ECO:0000313" key="10">
    <source>
        <dbReference type="EMBL" id="PJF32065.1"/>
    </source>
</evidence>
<comment type="pathway">
    <text evidence="9">Amino-acid biosynthesis; L-arginine biosynthesis; L-ornithine and N-acetyl-L-glutamate from L-glutamate and N(2)-acetyl-L-ornithine (cyclic): step 1/1.</text>
</comment>
<comment type="catalytic activity">
    <reaction evidence="9">
        <text>L-glutamate + acetyl-CoA = N-acetyl-L-glutamate + CoA + H(+)</text>
        <dbReference type="Rhea" id="RHEA:24292"/>
        <dbReference type="ChEBI" id="CHEBI:15378"/>
        <dbReference type="ChEBI" id="CHEBI:29985"/>
        <dbReference type="ChEBI" id="CHEBI:44337"/>
        <dbReference type="ChEBI" id="CHEBI:57287"/>
        <dbReference type="ChEBI" id="CHEBI:57288"/>
        <dbReference type="EC" id="2.3.1.1"/>
    </reaction>
</comment>
<feature type="binding site" evidence="9">
    <location>
        <position position="400"/>
    </location>
    <ligand>
        <name>substrate</name>
    </ligand>
</feature>
<feature type="site" description="Cleavage; by autolysis" evidence="9">
    <location>
        <begin position="194"/>
        <end position="195"/>
    </location>
</feature>
<dbReference type="FunFam" id="3.60.70.12:FF:000001">
    <property type="entry name" value="Arginine biosynthesis bifunctional protein ArgJ, chloroplastic"/>
    <property type="match status" value="1"/>
</dbReference>
<dbReference type="CDD" id="cd02152">
    <property type="entry name" value="OAT"/>
    <property type="match status" value="1"/>
</dbReference>
<dbReference type="PANTHER" id="PTHR23100">
    <property type="entry name" value="ARGININE BIOSYNTHESIS BIFUNCTIONAL PROTEIN ARGJ"/>
    <property type="match status" value="1"/>
</dbReference>
<dbReference type="Pfam" id="PF01960">
    <property type="entry name" value="ArgJ"/>
    <property type="match status" value="1"/>
</dbReference>
<evidence type="ECO:0000256" key="8">
    <source>
        <dbReference type="ARBA" id="ARBA00049439"/>
    </source>
</evidence>
<dbReference type="SUPFAM" id="SSF56266">
    <property type="entry name" value="DmpA/ArgJ-like"/>
    <property type="match status" value="1"/>
</dbReference>
<comment type="subunit">
    <text evidence="2 9">Heterotetramer of two alpha and two beta chains.</text>
</comment>
<dbReference type="GO" id="GO:0004042">
    <property type="term" value="F:L-glutamate N-acetyltransferase activity"/>
    <property type="evidence" value="ECO:0007669"/>
    <property type="project" value="UniProtKB-UniRule"/>
</dbReference>
<dbReference type="InterPro" id="IPR016117">
    <property type="entry name" value="ArgJ-like_dom_sf"/>
</dbReference>
<keyword evidence="5 9" id="KW-0808">Transferase</keyword>
<evidence type="ECO:0000256" key="1">
    <source>
        <dbReference type="ARBA" id="ARBA00006774"/>
    </source>
</evidence>
<dbReference type="InterPro" id="IPR042195">
    <property type="entry name" value="ArgJ_beta_C"/>
</dbReference>
<reference evidence="10 11" key="1">
    <citation type="submission" date="2017-11" db="EMBL/GenBank/DDBJ databases">
        <title>Evolution of Phototrophy in the Chloroflexi Phylum Driven by Horizontal Gene Transfer.</title>
        <authorList>
            <person name="Ward L.M."/>
            <person name="Hemp J."/>
            <person name="Shih P.M."/>
            <person name="Mcglynn S.E."/>
            <person name="Fischer W."/>
        </authorList>
    </citation>
    <scope>NUCLEOTIDE SEQUENCE [LARGE SCALE GENOMIC DNA]</scope>
    <source>
        <strain evidence="10">CP2_2F</strain>
    </source>
</reference>
<evidence type="ECO:0000256" key="2">
    <source>
        <dbReference type="ARBA" id="ARBA00011475"/>
    </source>
</evidence>
<feature type="site" description="Involved in the stabilization of negative charge on the oxyanion by the formation of the oxyanion hole" evidence="9">
    <location>
        <position position="123"/>
    </location>
</feature>
<evidence type="ECO:0000313" key="11">
    <source>
        <dbReference type="Proteomes" id="UP000228921"/>
    </source>
</evidence>
<dbReference type="GO" id="GO:0006526">
    <property type="term" value="P:L-arginine biosynthetic process"/>
    <property type="evidence" value="ECO:0007669"/>
    <property type="project" value="UniProtKB-UniRule"/>
</dbReference>
<feature type="binding site" evidence="9">
    <location>
        <position position="195"/>
    </location>
    <ligand>
        <name>substrate</name>
    </ligand>
</feature>
<dbReference type="FunFam" id="3.10.20.340:FF:000001">
    <property type="entry name" value="Arginine biosynthesis bifunctional protein ArgJ, chloroplastic"/>
    <property type="match status" value="1"/>
</dbReference>
<feature type="site" description="Involved in the stabilization of negative charge on the oxyanion by the formation of the oxyanion hole" evidence="9">
    <location>
        <position position="124"/>
    </location>
</feature>
<feature type="binding site" evidence="9">
    <location>
        <position position="184"/>
    </location>
    <ligand>
        <name>substrate</name>
    </ligand>
</feature>
<accession>A0A2M8P3E0</accession>
<dbReference type="PANTHER" id="PTHR23100:SF0">
    <property type="entry name" value="ARGININE BIOSYNTHESIS BIFUNCTIONAL PROTEIN ARGJ, MITOCHONDRIAL"/>
    <property type="match status" value="1"/>
</dbReference>
<dbReference type="Proteomes" id="UP000228921">
    <property type="component" value="Unassembled WGS sequence"/>
</dbReference>
<gene>
    <name evidence="9" type="primary">argJ</name>
    <name evidence="10" type="ORF">CUN51_00095</name>
</gene>
<comment type="caution">
    <text evidence="10">The sequence shown here is derived from an EMBL/GenBank/DDBJ whole genome shotgun (WGS) entry which is preliminary data.</text>
</comment>